<dbReference type="PANTHER" id="PTHR39206">
    <property type="entry name" value="SLL8004 PROTEIN"/>
    <property type="match status" value="1"/>
</dbReference>
<evidence type="ECO:0000313" key="1">
    <source>
        <dbReference type="EMBL" id="TGM12129.1"/>
    </source>
</evidence>
<dbReference type="InterPro" id="IPR027417">
    <property type="entry name" value="P-loop_NTPase"/>
</dbReference>
<proteinExistence type="predicted"/>
<dbReference type="EMBL" id="RQGV01000018">
    <property type="protein sequence ID" value="TGM12129.1"/>
    <property type="molecule type" value="Genomic_DNA"/>
</dbReference>
<dbReference type="SUPFAM" id="SSF52540">
    <property type="entry name" value="P-loop containing nucleoside triphosphate hydrolases"/>
    <property type="match status" value="1"/>
</dbReference>
<protein>
    <recommendedName>
        <fullName evidence="5">UDP-N-acetylglucosamine kinase</fullName>
    </recommendedName>
</protein>
<evidence type="ECO:0000313" key="4">
    <source>
        <dbReference type="Proteomes" id="UP000298057"/>
    </source>
</evidence>
<keyword evidence="4" id="KW-1185">Reference proteome</keyword>
<evidence type="ECO:0000313" key="2">
    <source>
        <dbReference type="EMBL" id="TGM14828.1"/>
    </source>
</evidence>
<dbReference type="PANTHER" id="PTHR39206:SF1">
    <property type="entry name" value="SLL8004 PROTEIN"/>
    <property type="match status" value="1"/>
</dbReference>
<reference evidence="2" key="1">
    <citation type="submission" date="2018-10" db="EMBL/GenBank/DDBJ databases">
        <authorList>
            <person name="Vincent A.T."/>
            <person name="Schiettekatte O."/>
            <person name="Bourhy P."/>
            <person name="Veyrier F.J."/>
            <person name="Picardeau M."/>
        </authorList>
    </citation>
    <scope>NUCLEOTIDE SEQUENCE</scope>
    <source>
        <strain evidence="2">201702406</strain>
    </source>
</reference>
<reference evidence="3 4" key="2">
    <citation type="journal article" date="2019" name="PLoS Negl. Trop. Dis.">
        <title>Revisiting the worldwide diversity of Leptospira species in the environment.</title>
        <authorList>
            <person name="Vincent A.T."/>
            <person name="Schiettekatte O."/>
            <person name="Bourhy P."/>
            <person name="Veyrier F.J."/>
            <person name="Picardeau M."/>
        </authorList>
    </citation>
    <scope>NUCLEOTIDE SEQUENCE [LARGE SCALE GENOMIC DNA]</scope>
    <source>
        <strain evidence="1 3">201702405</strain>
        <strain evidence="4">201702406</strain>
    </source>
</reference>
<name>A0A5F2BXN2_9LEPT</name>
<evidence type="ECO:0000313" key="3">
    <source>
        <dbReference type="Proteomes" id="UP000297832"/>
    </source>
</evidence>
<dbReference type="Pfam" id="PF13671">
    <property type="entry name" value="AAA_33"/>
    <property type="match status" value="1"/>
</dbReference>
<accession>A0A5F2BXN2</accession>
<comment type="caution">
    <text evidence="1">The sequence shown here is derived from an EMBL/GenBank/DDBJ whole genome shotgun (WGS) entry which is preliminary data.</text>
</comment>
<dbReference type="AlphaFoldDB" id="A0A5F2BXN2"/>
<dbReference type="Proteomes" id="UP000297832">
    <property type="component" value="Unassembled WGS sequence"/>
</dbReference>
<evidence type="ECO:0008006" key="5">
    <source>
        <dbReference type="Google" id="ProtNLM"/>
    </source>
</evidence>
<dbReference type="Proteomes" id="UP000298057">
    <property type="component" value="Unassembled WGS sequence"/>
</dbReference>
<gene>
    <name evidence="1" type="ORF">EHQ81_13735</name>
    <name evidence="2" type="ORF">EHQ82_18875</name>
</gene>
<dbReference type="RefSeq" id="WP_135628895.1">
    <property type="nucleotide sequence ID" value="NZ_RQGU01000130.1"/>
</dbReference>
<sequence>MRHLIIVAGPNGSGKTTFALEHRDVYGYTFLNADELEKSLESRGTTSGHLEAGRLFFQAIEKERGLGNSLIIESTLSGNYLRGTIRKFKESDYRISIFYTVLESPKQCIERIRDRVAKGGHSIPDEVVIRRFSRSRRNFWGMYRSMVDSWIAYFNSGETLECFALGGKSNYDIVNPGLYSLFLQGINKDE</sequence>
<dbReference type="EMBL" id="RQGU01000130">
    <property type="protein sequence ID" value="TGM14828.1"/>
    <property type="molecule type" value="Genomic_DNA"/>
</dbReference>
<dbReference type="Gene3D" id="3.40.50.300">
    <property type="entry name" value="P-loop containing nucleotide triphosphate hydrolases"/>
    <property type="match status" value="1"/>
</dbReference>
<organism evidence="1 3">
    <name type="scientific">Leptospira selangorensis</name>
    <dbReference type="NCBI Taxonomy" id="2484982"/>
    <lineage>
        <taxon>Bacteria</taxon>
        <taxon>Pseudomonadati</taxon>
        <taxon>Spirochaetota</taxon>
        <taxon>Spirochaetia</taxon>
        <taxon>Leptospirales</taxon>
        <taxon>Leptospiraceae</taxon>
        <taxon>Leptospira</taxon>
    </lineage>
</organism>